<comment type="caution">
    <text evidence="2">The sequence shown here is derived from an EMBL/GenBank/DDBJ whole genome shotgun (WGS) entry which is preliminary data.</text>
</comment>
<dbReference type="AlphaFoldDB" id="A0A917RH09"/>
<dbReference type="Proteomes" id="UP000638263">
    <property type="component" value="Unassembled WGS sequence"/>
</dbReference>
<reference evidence="2" key="2">
    <citation type="submission" date="2020-09" db="EMBL/GenBank/DDBJ databases">
        <authorList>
            <person name="Sun Q."/>
            <person name="Zhou Y."/>
        </authorList>
    </citation>
    <scope>NUCLEOTIDE SEQUENCE</scope>
    <source>
        <strain evidence="2">CGMCC 4.3508</strain>
    </source>
</reference>
<proteinExistence type="predicted"/>
<evidence type="ECO:0000313" key="3">
    <source>
        <dbReference type="Proteomes" id="UP000638263"/>
    </source>
</evidence>
<sequence length="221" mass="23001">MATGQCARNGGGRPGPDPEAHQPLGVHGEVMVRYGADAKRAGGPQPAEAAGDGPVRDVQDGGDPAERHAPVDLQGVQQAPVEGVERDRIHQIRIGRCRYPSFPARGADRGTPAAHHRLVTSTVHGFHHTGPVTPRPRRPHAQIRVLRLHPESATQAAGRILPGESLPGGSYLAAMTIAVTDIGRARRAVEDGGVGTRSTGTGFFVSACAAYGAGLFFTTAG</sequence>
<evidence type="ECO:0000313" key="2">
    <source>
        <dbReference type="EMBL" id="GGL07853.1"/>
    </source>
</evidence>
<protein>
    <submittedName>
        <fullName evidence="2">Uncharacterized protein</fullName>
    </submittedName>
</protein>
<accession>A0A917RH09</accession>
<feature type="compositionally biased region" description="Basic and acidic residues" evidence="1">
    <location>
        <begin position="54"/>
        <end position="70"/>
    </location>
</feature>
<name>A0A917RH09_9NOCA</name>
<gene>
    <name evidence="2" type="ORF">GCM10011588_22890</name>
</gene>
<feature type="region of interest" description="Disordered" evidence="1">
    <location>
        <begin position="1"/>
        <end position="83"/>
    </location>
</feature>
<evidence type="ECO:0000256" key="1">
    <source>
        <dbReference type="SAM" id="MobiDB-lite"/>
    </source>
</evidence>
<organism evidence="2 3">
    <name type="scientific">Nocardia jinanensis</name>
    <dbReference type="NCBI Taxonomy" id="382504"/>
    <lineage>
        <taxon>Bacteria</taxon>
        <taxon>Bacillati</taxon>
        <taxon>Actinomycetota</taxon>
        <taxon>Actinomycetes</taxon>
        <taxon>Mycobacteriales</taxon>
        <taxon>Nocardiaceae</taxon>
        <taxon>Nocardia</taxon>
    </lineage>
</organism>
<keyword evidence="3" id="KW-1185">Reference proteome</keyword>
<reference evidence="2" key="1">
    <citation type="journal article" date="2014" name="Int. J. Syst. Evol. Microbiol.">
        <title>Complete genome sequence of Corynebacterium casei LMG S-19264T (=DSM 44701T), isolated from a smear-ripened cheese.</title>
        <authorList>
            <consortium name="US DOE Joint Genome Institute (JGI-PGF)"/>
            <person name="Walter F."/>
            <person name="Albersmeier A."/>
            <person name="Kalinowski J."/>
            <person name="Ruckert C."/>
        </authorList>
    </citation>
    <scope>NUCLEOTIDE SEQUENCE</scope>
    <source>
        <strain evidence="2">CGMCC 4.3508</strain>
    </source>
</reference>
<dbReference type="EMBL" id="BMMH01000003">
    <property type="protein sequence ID" value="GGL07853.1"/>
    <property type="molecule type" value="Genomic_DNA"/>
</dbReference>